<evidence type="ECO:0000259" key="3">
    <source>
        <dbReference type="Pfam" id="PF01551"/>
    </source>
</evidence>
<feature type="compositionally biased region" description="Basic and acidic residues" evidence="1">
    <location>
        <begin position="681"/>
        <end position="700"/>
    </location>
</feature>
<gene>
    <name evidence="4" type="ORF">FHU37_002693</name>
</gene>
<keyword evidence="5" id="KW-1185">Reference proteome</keyword>
<dbReference type="GO" id="GO:0004222">
    <property type="term" value="F:metalloendopeptidase activity"/>
    <property type="evidence" value="ECO:0007669"/>
    <property type="project" value="TreeGrafter"/>
</dbReference>
<feature type="transmembrane region" description="Helical" evidence="2">
    <location>
        <begin position="734"/>
        <end position="751"/>
    </location>
</feature>
<reference evidence="4 5" key="1">
    <citation type="submission" date="2020-07" db="EMBL/GenBank/DDBJ databases">
        <title>Sequencing the genomes of 1000 actinobacteria strains.</title>
        <authorList>
            <person name="Klenk H.-P."/>
        </authorList>
    </citation>
    <scope>NUCLEOTIDE SEQUENCE [LARGE SCALE GENOMIC DNA]</scope>
    <source>
        <strain evidence="4 5">DSM 42178</strain>
    </source>
</reference>
<feature type="compositionally biased region" description="Basic and acidic residues" evidence="1">
    <location>
        <begin position="562"/>
        <end position="574"/>
    </location>
</feature>
<feature type="domain" description="M23ase beta-sheet core" evidence="3">
    <location>
        <begin position="901"/>
        <end position="995"/>
    </location>
</feature>
<evidence type="ECO:0000313" key="5">
    <source>
        <dbReference type="Proteomes" id="UP000567795"/>
    </source>
</evidence>
<dbReference type="Proteomes" id="UP000567795">
    <property type="component" value="Unassembled WGS sequence"/>
</dbReference>
<dbReference type="InterPro" id="IPR050570">
    <property type="entry name" value="Cell_wall_metabolism_enzyme"/>
</dbReference>
<dbReference type="InterPro" id="IPR011055">
    <property type="entry name" value="Dup_hybrid_motif"/>
</dbReference>
<keyword evidence="2" id="KW-0472">Membrane</keyword>
<dbReference type="SUPFAM" id="SSF51261">
    <property type="entry name" value="Duplicated hybrid motif"/>
    <property type="match status" value="1"/>
</dbReference>
<feature type="compositionally biased region" description="Polar residues" evidence="1">
    <location>
        <begin position="551"/>
        <end position="561"/>
    </location>
</feature>
<evidence type="ECO:0000256" key="2">
    <source>
        <dbReference type="SAM" id="Phobius"/>
    </source>
</evidence>
<feature type="compositionally biased region" description="Low complexity" evidence="1">
    <location>
        <begin position="423"/>
        <end position="434"/>
    </location>
</feature>
<feature type="compositionally biased region" description="Low complexity" evidence="1">
    <location>
        <begin position="483"/>
        <end position="497"/>
    </location>
</feature>
<feature type="compositionally biased region" description="Pro residues" evidence="1">
    <location>
        <begin position="141"/>
        <end position="152"/>
    </location>
</feature>
<feature type="region of interest" description="Disordered" evidence="1">
    <location>
        <begin position="1"/>
        <end position="50"/>
    </location>
</feature>
<feature type="transmembrane region" description="Helical" evidence="2">
    <location>
        <begin position="758"/>
        <end position="781"/>
    </location>
</feature>
<sequence length="1024" mass="107383">MAGSSFEGGSIEGASTRAALAEAGPAGEEPADDGPAGREAGTAGDATPGTVQRLASWLGFAWPVDAAESAHPVHAADPTAGVAAGAAAVPQAAAEPPAVAPLETVGAIDATAASGGVEADAPIPATVTATPPQQSTATPLSPEPAPAHPDAPPAAARPHRPAPMTLRTVPLRRPILAHPDAAPADRPRPTRAAPRADAPPPPIAAEDAAATVAETAEPLADIAEPLPEPFAAEPAGDTLRLTVPQSLRDQPRTGPVEEPWRVQQPWSAEEPRPGGADTEASADADSLTPADSPPPHAATTSGLGHAPLRPLRPLRALRPVRLRRLAGDQPTWPPAEERAPAAPDELSWERFDHTSTAAPWPTDAREPAEAEAFTAEGTSTPSEALAGASPWTPDHALATEPAPATPDVEPATFPVEALPWENPGIEAGEPGAAATSHPAVEPVSWPDPHPATRTPHRAETLADVTVHQSIPPNDPPSPDDTDTPATPDTPGAPHGATRQAAAERASETSSLETPASPADRSPEELALAARRLRRITGDDARRRRRLRWPGTTKSRTSPQPTRDTKGRDGTADDDPLRRILMEALLPTRLAPELFAEELLARAPLPRLQRMVDDAKEQLGELRAVVPHDGLWRARFQHGDELLWARLDANGRLDGFVLGPAALAARRPTPITGPDEPATYPRRRDGQPRPPRRDDRVHESARRDTARRLRLLALTMPLLCLAVASLAWVAGSATAWLLAMVCTVSVVVDLSLRTPWHVYLPWLRVVPGAALALALTAGLPLVGVPLPGRDPREIAEWAPPGILPLVGTSALVAVAIWSVRSSLPRGAGKDVLTIASPLRGGRFAIAQGGGPAVNRNADPAYRTTADRAVRYACDLVELGSGPRFRGSRARGLMPAGNDRYAVFQRPVHSPCDGTVVSVVDDVRDHVPGAVDAARPAGNHVAVDTGRVLLVLAHLRRGSITVRVGDRVTAGQQLGLVGNSGNTTEPALHVHLETRSSPPTPFSGVGVPFCFAESRGLPRRGRSFRA</sequence>
<protein>
    <recommendedName>
        <fullName evidence="3">M23ase beta-sheet core domain-containing protein</fullName>
    </recommendedName>
</protein>
<name>A0A852ZWX2_9ACTN</name>
<proteinExistence type="predicted"/>
<dbReference type="PANTHER" id="PTHR21666">
    <property type="entry name" value="PEPTIDASE-RELATED"/>
    <property type="match status" value="1"/>
</dbReference>
<feature type="region of interest" description="Disordered" evidence="1">
    <location>
        <begin position="122"/>
        <end position="164"/>
    </location>
</feature>
<dbReference type="RefSeq" id="WP_179814440.1">
    <property type="nucleotide sequence ID" value="NZ_JACBZD010000001.1"/>
</dbReference>
<feature type="compositionally biased region" description="Low complexity" evidence="1">
    <location>
        <begin position="204"/>
        <end position="235"/>
    </location>
</feature>
<keyword evidence="2" id="KW-1133">Transmembrane helix</keyword>
<keyword evidence="2" id="KW-0812">Transmembrane</keyword>
<feature type="compositionally biased region" description="Low complexity" evidence="1">
    <location>
        <begin position="306"/>
        <end position="317"/>
    </location>
</feature>
<feature type="compositionally biased region" description="Low complexity" evidence="1">
    <location>
        <begin position="122"/>
        <end position="139"/>
    </location>
</feature>
<evidence type="ECO:0000313" key="4">
    <source>
        <dbReference type="EMBL" id="NYI05750.1"/>
    </source>
</evidence>
<dbReference type="EMBL" id="JACBZD010000001">
    <property type="protein sequence ID" value="NYI05750.1"/>
    <property type="molecule type" value="Genomic_DNA"/>
</dbReference>
<organism evidence="4 5">
    <name type="scientific">Allostreptomyces psammosilenae</name>
    <dbReference type="NCBI Taxonomy" id="1892865"/>
    <lineage>
        <taxon>Bacteria</taxon>
        <taxon>Bacillati</taxon>
        <taxon>Actinomycetota</taxon>
        <taxon>Actinomycetes</taxon>
        <taxon>Kitasatosporales</taxon>
        <taxon>Streptomycetaceae</taxon>
        <taxon>Allostreptomyces</taxon>
    </lineage>
</organism>
<dbReference type="InterPro" id="IPR016047">
    <property type="entry name" value="M23ase_b-sheet_dom"/>
</dbReference>
<dbReference type="PANTHER" id="PTHR21666:SF285">
    <property type="entry name" value="M23 FAMILY METALLOPEPTIDASE"/>
    <property type="match status" value="1"/>
</dbReference>
<feature type="region of interest" description="Disordered" evidence="1">
    <location>
        <begin position="666"/>
        <end position="700"/>
    </location>
</feature>
<evidence type="ECO:0000256" key="1">
    <source>
        <dbReference type="SAM" id="MobiDB-lite"/>
    </source>
</evidence>
<accession>A0A852ZWX2</accession>
<feature type="transmembrane region" description="Helical" evidence="2">
    <location>
        <begin position="801"/>
        <end position="818"/>
    </location>
</feature>
<dbReference type="Gene3D" id="2.70.70.10">
    <property type="entry name" value="Glucose Permease (Domain IIA)"/>
    <property type="match status" value="1"/>
</dbReference>
<dbReference type="Pfam" id="PF01551">
    <property type="entry name" value="Peptidase_M23"/>
    <property type="match status" value="1"/>
</dbReference>
<feature type="region of interest" description="Disordered" evidence="1">
    <location>
        <begin position="178"/>
        <end position="574"/>
    </location>
</feature>
<comment type="caution">
    <text evidence="4">The sequence shown here is derived from an EMBL/GenBank/DDBJ whole genome shotgun (WGS) entry which is preliminary data.</text>
</comment>
<dbReference type="CDD" id="cd12797">
    <property type="entry name" value="M23_peptidase"/>
    <property type="match status" value="1"/>
</dbReference>
<dbReference type="AlphaFoldDB" id="A0A852ZWX2"/>
<feature type="compositionally biased region" description="Low complexity" evidence="1">
    <location>
        <begin position="18"/>
        <end position="28"/>
    </location>
</feature>